<dbReference type="eggNOG" id="arCOG07497">
    <property type="taxonomic scope" value="Archaea"/>
</dbReference>
<dbReference type="Proteomes" id="UP000030710">
    <property type="component" value="Unassembled WGS sequence"/>
</dbReference>
<evidence type="ECO:0000256" key="1">
    <source>
        <dbReference type="SAM" id="Phobius"/>
    </source>
</evidence>
<accession>U1PMC6</accession>
<evidence type="ECO:0000313" key="2">
    <source>
        <dbReference type="EMBL" id="ERG94862.1"/>
    </source>
</evidence>
<name>U1PMC6_9EURY</name>
<reference evidence="2 3" key="1">
    <citation type="journal article" date="2013" name="PLoS ONE">
        <title>Assembly-driven community genomics of a hypersaline microbial ecosystem.</title>
        <authorList>
            <person name="Podell S."/>
            <person name="Ugalde J.A."/>
            <person name="Narasingarao P."/>
            <person name="Banfield J.F."/>
            <person name="Heidelberg K.B."/>
            <person name="Allen E.E."/>
        </authorList>
    </citation>
    <scope>NUCLEOTIDE SEQUENCE [LARGE SCALE GENOMIC DNA]</scope>
    <source>
        <strain evidence="3">J07HQW2</strain>
    </source>
</reference>
<dbReference type="Pfam" id="PF26071">
    <property type="entry name" value="DUF8028"/>
    <property type="match status" value="1"/>
</dbReference>
<keyword evidence="1" id="KW-1133">Transmembrane helix</keyword>
<dbReference type="HOGENOM" id="CLU_170795_1_1_2"/>
<feature type="transmembrane region" description="Helical" evidence="1">
    <location>
        <begin position="58"/>
        <end position="77"/>
    </location>
</feature>
<dbReference type="InterPro" id="IPR058341">
    <property type="entry name" value="DUF8028"/>
</dbReference>
<keyword evidence="1" id="KW-0472">Membrane</keyword>
<dbReference type="AlphaFoldDB" id="U1PMC6"/>
<sequence length="82" mass="8861">MSSLPYTDNQPSGNHSTIQAVIKYGVRHTKVAMFWSAIILPVGYLPLLIGGLTTTETTVFIALMISNAIALCIGHDYQPSNP</sequence>
<dbReference type="EMBL" id="KE356561">
    <property type="protein sequence ID" value="ERG94862.1"/>
    <property type="molecule type" value="Genomic_DNA"/>
</dbReference>
<proteinExistence type="predicted"/>
<keyword evidence="1" id="KW-0812">Transmembrane</keyword>
<protein>
    <submittedName>
        <fullName evidence="2">Uncharacterized protein</fullName>
    </submittedName>
</protein>
<evidence type="ECO:0000313" key="3">
    <source>
        <dbReference type="Proteomes" id="UP000030710"/>
    </source>
</evidence>
<organism evidence="2 3">
    <name type="scientific">Haloquadratum walsbyi J07HQW2</name>
    <dbReference type="NCBI Taxonomy" id="1238425"/>
    <lineage>
        <taxon>Archaea</taxon>
        <taxon>Methanobacteriati</taxon>
        <taxon>Methanobacteriota</taxon>
        <taxon>Stenosarchaea group</taxon>
        <taxon>Halobacteria</taxon>
        <taxon>Halobacteriales</taxon>
        <taxon>Haloferacaceae</taxon>
        <taxon>Haloquadratum</taxon>
    </lineage>
</organism>
<feature type="transmembrane region" description="Helical" evidence="1">
    <location>
        <begin position="32"/>
        <end position="52"/>
    </location>
</feature>
<gene>
    <name evidence="2" type="ORF">J07HQW2_01304</name>
</gene>